<comment type="similarity">
    <text evidence="1 12">Belongs to the helicase family. DnaB subfamily.</text>
</comment>
<dbReference type="GO" id="GO:0003677">
    <property type="term" value="F:DNA binding"/>
    <property type="evidence" value="ECO:0007669"/>
    <property type="project" value="UniProtKB-UniRule"/>
</dbReference>
<dbReference type="PROSITE" id="PS51199">
    <property type="entry name" value="SF4_HELICASE"/>
    <property type="match status" value="1"/>
</dbReference>
<dbReference type="GO" id="GO:0005524">
    <property type="term" value="F:ATP binding"/>
    <property type="evidence" value="ECO:0007669"/>
    <property type="project" value="UniProtKB-UniRule"/>
</dbReference>
<dbReference type="InterPro" id="IPR027417">
    <property type="entry name" value="P-loop_NTPase"/>
</dbReference>
<dbReference type="SUPFAM" id="SSF48024">
    <property type="entry name" value="N-terminal domain of DnaB helicase"/>
    <property type="match status" value="1"/>
</dbReference>
<dbReference type="NCBIfam" id="TIGR00665">
    <property type="entry name" value="DnaB"/>
    <property type="match status" value="1"/>
</dbReference>
<evidence type="ECO:0000256" key="8">
    <source>
        <dbReference type="ARBA" id="ARBA00023125"/>
    </source>
</evidence>
<dbReference type="GO" id="GO:0016887">
    <property type="term" value="F:ATP hydrolysis activity"/>
    <property type="evidence" value="ECO:0007669"/>
    <property type="project" value="RHEA"/>
</dbReference>
<keyword evidence="7 12" id="KW-0067">ATP-binding</keyword>
<keyword evidence="4 12" id="KW-0547">Nucleotide-binding</keyword>
<evidence type="ECO:0000256" key="2">
    <source>
        <dbReference type="ARBA" id="ARBA00022515"/>
    </source>
</evidence>
<dbReference type="InterPro" id="IPR007692">
    <property type="entry name" value="DNA_helicase_DnaB"/>
</dbReference>
<evidence type="ECO:0000256" key="11">
    <source>
        <dbReference type="NCBIfam" id="TIGR00665"/>
    </source>
</evidence>
<dbReference type="InterPro" id="IPR007694">
    <property type="entry name" value="DNA_helicase_DnaB-like_C"/>
</dbReference>
<dbReference type="Proteomes" id="UP000230407">
    <property type="component" value="Unassembled WGS sequence"/>
</dbReference>
<evidence type="ECO:0000256" key="3">
    <source>
        <dbReference type="ARBA" id="ARBA00022705"/>
    </source>
</evidence>
<dbReference type="Pfam" id="PF00772">
    <property type="entry name" value="DnaB"/>
    <property type="match status" value="1"/>
</dbReference>
<comment type="catalytic activity">
    <reaction evidence="10 12">
        <text>ATP + H2O = ADP + phosphate + H(+)</text>
        <dbReference type="Rhea" id="RHEA:13065"/>
        <dbReference type="ChEBI" id="CHEBI:15377"/>
        <dbReference type="ChEBI" id="CHEBI:15378"/>
        <dbReference type="ChEBI" id="CHEBI:30616"/>
        <dbReference type="ChEBI" id="CHEBI:43474"/>
        <dbReference type="ChEBI" id="CHEBI:456216"/>
        <dbReference type="EC" id="5.6.2.3"/>
    </reaction>
</comment>
<keyword evidence="15" id="KW-1185">Reference proteome</keyword>
<evidence type="ECO:0000256" key="5">
    <source>
        <dbReference type="ARBA" id="ARBA00022801"/>
    </source>
</evidence>
<dbReference type="InterPro" id="IPR007693">
    <property type="entry name" value="DNA_helicase_DnaB-like_N"/>
</dbReference>
<evidence type="ECO:0000256" key="10">
    <source>
        <dbReference type="ARBA" id="ARBA00048954"/>
    </source>
</evidence>
<dbReference type="SUPFAM" id="SSF52540">
    <property type="entry name" value="P-loop containing nucleoside triphosphate hydrolases"/>
    <property type="match status" value="1"/>
</dbReference>
<dbReference type="FunFam" id="1.10.860.10:FF:000001">
    <property type="entry name" value="Replicative DNA helicase"/>
    <property type="match status" value="1"/>
</dbReference>
<evidence type="ECO:0000313" key="14">
    <source>
        <dbReference type="EMBL" id="PJE97163.1"/>
    </source>
</evidence>
<dbReference type="GO" id="GO:0043139">
    <property type="term" value="F:5'-3' DNA helicase activity"/>
    <property type="evidence" value="ECO:0007669"/>
    <property type="project" value="UniProtKB-EC"/>
</dbReference>
<evidence type="ECO:0000259" key="13">
    <source>
        <dbReference type="PROSITE" id="PS51199"/>
    </source>
</evidence>
<dbReference type="InterPro" id="IPR016136">
    <property type="entry name" value="DNA_helicase_N/primase_C"/>
</dbReference>
<keyword evidence="5 12" id="KW-0378">Hydrolase</keyword>
<keyword evidence="6 12" id="KW-0347">Helicase</keyword>
<reference evidence="14 15" key="1">
    <citation type="submission" date="2017-11" db="EMBL/GenBank/DDBJ databases">
        <title>Streptomyces carmine sp. nov., a novel actinomycete isolated from Sophora alopecuroides in Xinjiang, China.</title>
        <authorList>
            <person name="Wang Y."/>
            <person name="Luo X."/>
            <person name="Wan C."/>
            <person name="Zhang L."/>
        </authorList>
    </citation>
    <scope>NUCLEOTIDE SEQUENCE [LARGE SCALE GENOMIC DNA]</scope>
    <source>
        <strain evidence="14 15">TRM SA0054</strain>
    </source>
</reference>
<dbReference type="GO" id="GO:1990077">
    <property type="term" value="C:primosome complex"/>
    <property type="evidence" value="ECO:0007669"/>
    <property type="project" value="UniProtKB-UniRule"/>
</dbReference>
<evidence type="ECO:0000256" key="4">
    <source>
        <dbReference type="ARBA" id="ARBA00022741"/>
    </source>
</evidence>
<evidence type="ECO:0000256" key="6">
    <source>
        <dbReference type="ARBA" id="ARBA00022806"/>
    </source>
</evidence>
<dbReference type="InterPro" id="IPR036185">
    <property type="entry name" value="DNA_heli_DnaB-like_N_sf"/>
</dbReference>
<dbReference type="GO" id="GO:0005829">
    <property type="term" value="C:cytosol"/>
    <property type="evidence" value="ECO:0007669"/>
    <property type="project" value="TreeGrafter"/>
</dbReference>
<dbReference type="AlphaFoldDB" id="A0A2M8LYW0"/>
<evidence type="ECO:0000256" key="7">
    <source>
        <dbReference type="ARBA" id="ARBA00022840"/>
    </source>
</evidence>
<protein>
    <recommendedName>
        <fullName evidence="11 12">Replicative DNA helicase</fullName>
        <ecNumber evidence="11 12">5.6.2.3</ecNumber>
    </recommendedName>
</protein>
<keyword evidence="3 12" id="KW-0235">DNA replication</keyword>
<feature type="domain" description="SF4 helicase" evidence="13">
    <location>
        <begin position="205"/>
        <end position="471"/>
    </location>
</feature>
<dbReference type="PANTHER" id="PTHR30153:SF2">
    <property type="entry name" value="REPLICATIVE DNA HELICASE"/>
    <property type="match status" value="1"/>
</dbReference>
<dbReference type="EC" id="5.6.2.3" evidence="11 12"/>
<evidence type="ECO:0000313" key="15">
    <source>
        <dbReference type="Proteomes" id="UP000230407"/>
    </source>
</evidence>
<keyword evidence="9" id="KW-0413">Isomerase</keyword>
<sequence>MRRDSPMSVPTQPGGIEDGGASLFDEAPKAAAFERVPPQDLEAEQCVLGGMLLSKDAIGEVNETGIDSTAYYRPAHGAIHSAIMAMYGKGEPVDPITVADYLTKTGDLDRAGGAPYLHTLVQTVPTAANAVYYAGIVKERAQLRRLVEAGTRIAQLGYAADGEVSEIVNAAQAEMQSAVQLTAGAGQERVQWVDDMLEDYLVSMDAPPPTRLPLPYTDLQAMLPMEPGDLVVVAARPAIGKSVVLLDIARHVAIEHRMTALVSSMEMSRPQLMERIIAAEARVPLHRVKDRHYENDDRKRIHDAALRIGGAPMVVDDGPAATVVQLRSRLRWLQAQDRLPAVLIVDYLQIMKASGKRGQNRTGEVDEISRGLKELGAEFGVIVIAAAQLNREVEKREDKKPMMADLRESGSIEADANAVILLHRPDAYDKEHERAGEMDLIIGKNRQGPTGTVTVAFQGHYARARNLGTGF</sequence>
<evidence type="ECO:0000256" key="12">
    <source>
        <dbReference type="RuleBase" id="RU362085"/>
    </source>
</evidence>
<dbReference type="EMBL" id="PGGW01000049">
    <property type="protein sequence ID" value="PJE97163.1"/>
    <property type="molecule type" value="Genomic_DNA"/>
</dbReference>
<dbReference type="Gene3D" id="3.40.50.300">
    <property type="entry name" value="P-loop containing nucleotide triphosphate hydrolases"/>
    <property type="match status" value="1"/>
</dbReference>
<dbReference type="Gene3D" id="1.10.860.10">
    <property type="entry name" value="DNAb Helicase, Chain A"/>
    <property type="match status" value="1"/>
</dbReference>
<accession>A0A2M8LYW0</accession>
<keyword evidence="8 12" id="KW-0238">DNA-binding</keyword>
<dbReference type="GO" id="GO:0006269">
    <property type="term" value="P:DNA replication, synthesis of primer"/>
    <property type="evidence" value="ECO:0007669"/>
    <property type="project" value="UniProtKB-UniRule"/>
</dbReference>
<gene>
    <name evidence="14" type="primary">dnaB</name>
    <name evidence="14" type="ORF">CUT44_14385</name>
</gene>
<dbReference type="Pfam" id="PF03796">
    <property type="entry name" value="DnaB_C"/>
    <property type="match status" value="1"/>
</dbReference>
<dbReference type="PANTHER" id="PTHR30153">
    <property type="entry name" value="REPLICATIVE DNA HELICASE DNAB"/>
    <property type="match status" value="1"/>
</dbReference>
<comment type="caution">
    <text evidence="14">The sequence shown here is derived from an EMBL/GenBank/DDBJ whole genome shotgun (WGS) entry which is preliminary data.</text>
</comment>
<evidence type="ECO:0000256" key="1">
    <source>
        <dbReference type="ARBA" id="ARBA00008428"/>
    </source>
</evidence>
<evidence type="ECO:0000256" key="9">
    <source>
        <dbReference type="ARBA" id="ARBA00023235"/>
    </source>
</evidence>
<comment type="function">
    <text evidence="12">The main replicative DNA helicase, it participates in initiation and elongation during chromosome replication. Travels ahead of the DNA replisome, separating dsDNA into templates for DNA synthesis. A processive ATP-dependent 5'-3' DNA helicase it has DNA-dependent ATPase activity.</text>
</comment>
<organism evidence="14 15">
    <name type="scientific">Streptomyces carminius</name>
    <dbReference type="NCBI Taxonomy" id="2665496"/>
    <lineage>
        <taxon>Bacteria</taxon>
        <taxon>Bacillati</taxon>
        <taxon>Actinomycetota</taxon>
        <taxon>Actinomycetes</taxon>
        <taxon>Kitasatosporales</taxon>
        <taxon>Streptomycetaceae</taxon>
        <taxon>Streptomyces</taxon>
    </lineage>
</organism>
<keyword evidence="2 12" id="KW-0639">Primosome</keyword>
<name>A0A2M8LYW0_9ACTN</name>
<dbReference type="CDD" id="cd00984">
    <property type="entry name" value="DnaB_C"/>
    <property type="match status" value="1"/>
</dbReference>
<proteinExistence type="inferred from homology"/>